<dbReference type="PANTHER" id="PTHR47723">
    <property type="entry name" value="OS05G0353850 PROTEIN"/>
    <property type="match status" value="1"/>
</dbReference>
<evidence type="ECO:0000313" key="2">
    <source>
        <dbReference type="EMBL" id="PJE50784.1"/>
    </source>
</evidence>
<accession>A0A2J0Q754</accession>
<dbReference type="Pfam" id="PF13456">
    <property type="entry name" value="RVT_3"/>
    <property type="match status" value="1"/>
</dbReference>
<name>A0A2J0Q754_9BACT</name>
<dbReference type="CDD" id="cd09279">
    <property type="entry name" value="RNase_HI_like"/>
    <property type="match status" value="1"/>
</dbReference>
<protein>
    <recommendedName>
        <fullName evidence="1">RNase H type-1 domain-containing protein</fullName>
    </recommendedName>
</protein>
<dbReference type="InterPro" id="IPR012337">
    <property type="entry name" value="RNaseH-like_sf"/>
</dbReference>
<dbReference type="GO" id="GO:0003676">
    <property type="term" value="F:nucleic acid binding"/>
    <property type="evidence" value="ECO:0007669"/>
    <property type="project" value="InterPro"/>
</dbReference>
<dbReference type="InterPro" id="IPR036397">
    <property type="entry name" value="RNaseH_sf"/>
</dbReference>
<dbReference type="Gene3D" id="3.30.420.10">
    <property type="entry name" value="Ribonuclease H-like superfamily/Ribonuclease H"/>
    <property type="match status" value="1"/>
</dbReference>
<comment type="caution">
    <text evidence="2">The sequence shown here is derived from an EMBL/GenBank/DDBJ whole genome shotgun (WGS) entry which is preliminary data.</text>
</comment>
<evidence type="ECO:0000259" key="1">
    <source>
        <dbReference type="PROSITE" id="PS50879"/>
    </source>
</evidence>
<dbReference type="Proteomes" id="UP000228496">
    <property type="component" value="Unassembled WGS sequence"/>
</dbReference>
<gene>
    <name evidence="2" type="ORF">COV29_03585</name>
</gene>
<evidence type="ECO:0000313" key="3">
    <source>
        <dbReference type="Proteomes" id="UP000228496"/>
    </source>
</evidence>
<dbReference type="SUPFAM" id="SSF53098">
    <property type="entry name" value="Ribonuclease H-like"/>
    <property type="match status" value="1"/>
</dbReference>
<proteinExistence type="predicted"/>
<sequence>MNNTINKKDNVYIIHTDGGSRGNPGPAAVGVVISAIGGSASGGEKIIWKKEYSEYIGKATNNEAEYYAVIFALKKTRHLIGKAKSSSAEIEFKMDSELAVKQLTGKYKLMERHIREAFVDIWNLKIDFGKVDFSHVPREQNKEADKLVNFALDQEINKLL</sequence>
<reference evidence="2 3" key="1">
    <citation type="submission" date="2017-09" db="EMBL/GenBank/DDBJ databases">
        <title>Depth-based differentiation of microbial function through sediment-hosted aquifers and enrichment of novel symbionts in the deep terrestrial subsurface.</title>
        <authorList>
            <person name="Probst A.J."/>
            <person name="Ladd B."/>
            <person name="Jarett J.K."/>
            <person name="Geller-Mcgrath D.E."/>
            <person name="Sieber C.M."/>
            <person name="Emerson J.B."/>
            <person name="Anantharaman K."/>
            <person name="Thomas B.C."/>
            <person name="Malmstrom R."/>
            <person name="Stieglmeier M."/>
            <person name="Klingl A."/>
            <person name="Woyke T."/>
            <person name="Ryan C.M."/>
            <person name="Banfield J.F."/>
        </authorList>
    </citation>
    <scope>NUCLEOTIDE SEQUENCE [LARGE SCALE GENOMIC DNA]</scope>
    <source>
        <strain evidence="2">CG10_big_fil_rev_8_21_14_0_10_36_16</strain>
    </source>
</reference>
<dbReference type="InterPro" id="IPR002156">
    <property type="entry name" value="RNaseH_domain"/>
</dbReference>
<dbReference type="InterPro" id="IPR053151">
    <property type="entry name" value="RNase_H-like"/>
</dbReference>
<organism evidence="2 3">
    <name type="scientific">Candidatus Yanofskybacteria bacterium CG10_big_fil_rev_8_21_14_0_10_36_16</name>
    <dbReference type="NCBI Taxonomy" id="1975096"/>
    <lineage>
        <taxon>Bacteria</taxon>
        <taxon>Candidatus Yanofskyibacteriota</taxon>
    </lineage>
</organism>
<dbReference type="PROSITE" id="PS50879">
    <property type="entry name" value="RNASE_H_1"/>
    <property type="match status" value="1"/>
</dbReference>
<dbReference type="EMBL" id="PCXQ01000005">
    <property type="protein sequence ID" value="PJE50784.1"/>
    <property type="molecule type" value="Genomic_DNA"/>
</dbReference>
<feature type="domain" description="RNase H type-1" evidence="1">
    <location>
        <begin position="8"/>
        <end position="153"/>
    </location>
</feature>
<dbReference type="AlphaFoldDB" id="A0A2J0Q754"/>
<dbReference type="PANTHER" id="PTHR47723:SF19">
    <property type="entry name" value="POLYNUCLEOTIDYL TRANSFERASE, RIBONUCLEASE H-LIKE SUPERFAMILY PROTEIN"/>
    <property type="match status" value="1"/>
</dbReference>
<dbReference type="GO" id="GO:0004523">
    <property type="term" value="F:RNA-DNA hybrid ribonuclease activity"/>
    <property type="evidence" value="ECO:0007669"/>
    <property type="project" value="InterPro"/>
</dbReference>